<comment type="caution">
    <text evidence="4">The sequence shown here is derived from an EMBL/GenBank/DDBJ whole genome shotgun (WGS) entry which is preliminary data.</text>
</comment>
<keyword evidence="2" id="KW-0067">ATP-binding</keyword>
<organism evidence="4 5">
    <name type="scientific">candidate division WOR-1 bacterium RIFOXYB2_FULL_36_35</name>
    <dbReference type="NCBI Taxonomy" id="1802578"/>
    <lineage>
        <taxon>Bacteria</taxon>
        <taxon>Bacillati</taxon>
        <taxon>Saganbacteria</taxon>
    </lineage>
</organism>
<reference evidence="4 5" key="1">
    <citation type="journal article" date="2016" name="Nat. Commun.">
        <title>Thousands of microbial genomes shed light on interconnected biogeochemical processes in an aquifer system.</title>
        <authorList>
            <person name="Anantharaman K."/>
            <person name="Brown C.T."/>
            <person name="Hug L.A."/>
            <person name="Sharon I."/>
            <person name="Castelle C.J."/>
            <person name="Probst A.J."/>
            <person name="Thomas B.C."/>
            <person name="Singh A."/>
            <person name="Wilkins M.J."/>
            <person name="Karaoz U."/>
            <person name="Brodie E.L."/>
            <person name="Williams K.H."/>
            <person name="Hubbard S.S."/>
            <person name="Banfield J.F."/>
        </authorList>
    </citation>
    <scope>NUCLEOTIDE SEQUENCE [LARGE SCALE GENOMIC DNA]</scope>
</reference>
<evidence type="ECO:0000256" key="2">
    <source>
        <dbReference type="ARBA" id="ARBA00022840"/>
    </source>
</evidence>
<dbReference type="Pfam" id="PF00005">
    <property type="entry name" value="ABC_tran"/>
    <property type="match status" value="2"/>
</dbReference>
<evidence type="ECO:0000259" key="3">
    <source>
        <dbReference type="PROSITE" id="PS50893"/>
    </source>
</evidence>
<dbReference type="PROSITE" id="PS50893">
    <property type="entry name" value="ABC_TRANSPORTER_2"/>
    <property type="match status" value="2"/>
</dbReference>
<keyword evidence="1" id="KW-0547">Nucleotide-binding</keyword>
<dbReference type="SMART" id="SM00382">
    <property type="entry name" value="AAA"/>
    <property type="match status" value="2"/>
</dbReference>
<feature type="domain" description="ABC transporter" evidence="3">
    <location>
        <begin position="297"/>
        <end position="527"/>
    </location>
</feature>
<sequence length="604" mass="67256">MLTGKFSIDTLPGSGKPENTNNIIDVSQVSKKYKKLPAISNLSLQIKSGEIFGLIGPDGAGKSTLIHIISGILKPDKGNVSVVGKNVLKNPEGIKNFIGFLPQGLGLALAQELSVEENINYFAQINQVDPKKREEKKTLLLKKTQLETFRDRPAKNLSGGMQQKLALCCTLIHEPKLILLDEPTTGVDPISRRDLWLLLNDMVETSGVTVLLTTSYLDEAARCHRVALMHKGEILEMGEPGDLVSKLKSVKGETAGILDLFLSHISNAKDNIINEKALSEFFQKKEISPQNTSQTIIKAENLEKKFKNFTAVNKISFEIKQGEIFGFLGPNGAGKTTTIKMLCGLLTPTSGICTIAEFNLNKDVSNIKKSIGYMSQRFSLYGNLTVSENIELYGSIYEVDRKEVLKRRKLILQITDLEGKENSITNDLPLGIKQRLALGCAIIHKPTCVFLDEPTSGVDPLARKKFWETIILLSRQMGVTILVSTHHLDEAEYCDKIILINQGNIVATGNAEKLRKRVQEDMGTLMKISTDNQAISFNALKDNFQYCFEYGSHVHVYIKERENDIKKIKDVLAEKSVILRGIHEQSIPFDNVFTFFCENTKERA</sequence>
<evidence type="ECO:0000313" key="5">
    <source>
        <dbReference type="Proteomes" id="UP000177905"/>
    </source>
</evidence>
<proteinExistence type="predicted"/>
<dbReference type="GO" id="GO:0005524">
    <property type="term" value="F:ATP binding"/>
    <property type="evidence" value="ECO:0007669"/>
    <property type="project" value="UniProtKB-KW"/>
</dbReference>
<dbReference type="SUPFAM" id="SSF52540">
    <property type="entry name" value="P-loop containing nucleoside triphosphate hydrolases"/>
    <property type="match status" value="2"/>
</dbReference>
<evidence type="ECO:0000313" key="4">
    <source>
        <dbReference type="EMBL" id="OGC16589.1"/>
    </source>
</evidence>
<evidence type="ECO:0000256" key="1">
    <source>
        <dbReference type="ARBA" id="ARBA00022741"/>
    </source>
</evidence>
<accession>A0A1F4S851</accession>
<dbReference type="PROSITE" id="PS00211">
    <property type="entry name" value="ABC_TRANSPORTER_1"/>
    <property type="match status" value="1"/>
</dbReference>
<dbReference type="InterPro" id="IPR027417">
    <property type="entry name" value="P-loop_NTPase"/>
</dbReference>
<dbReference type="PANTHER" id="PTHR43038:SF3">
    <property type="entry name" value="ABC TRANSPORTER G FAMILY MEMBER 20 ISOFORM X1"/>
    <property type="match status" value="1"/>
</dbReference>
<dbReference type="Gene3D" id="3.40.50.300">
    <property type="entry name" value="P-loop containing nucleotide triphosphate hydrolases"/>
    <property type="match status" value="2"/>
</dbReference>
<dbReference type="AlphaFoldDB" id="A0A1F4S851"/>
<feature type="domain" description="ABC transporter" evidence="3">
    <location>
        <begin position="24"/>
        <end position="256"/>
    </location>
</feature>
<dbReference type="EMBL" id="MEUA01000006">
    <property type="protein sequence ID" value="OGC16589.1"/>
    <property type="molecule type" value="Genomic_DNA"/>
</dbReference>
<dbReference type="InterPro" id="IPR003593">
    <property type="entry name" value="AAA+_ATPase"/>
</dbReference>
<dbReference type="InterPro" id="IPR003439">
    <property type="entry name" value="ABC_transporter-like_ATP-bd"/>
</dbReference>
<dbReference type="Proteomes" id="UP000177905">
    <property type="component" value="Unassembled WGS sequence"/>
</dbReference>
<dbReference type="InterPro" id="IPR017871">
    <property type="entry name" value="ABC_transporter-like_CS"/>
</dbReference>
<dbReference type="CDD" id="cd03230">
    <property type="entry name" value="ABC_DR_subfamily_A"/>
    <property type="match status" value="2"/>
</dbReference>
<name>A0A1F4S851_UNCSA</name>
<dbReference type="GO" id="GO:0016887">
    <property type="term" value="F:ATP hydrolysis activity"/>
    <property type="evidence" value="ECO:0007669"/>
    <property type="project" value="InterPro"/>
</dbReference>
<dbReference type="PANTHER" id="PTHR43038">
    <property type="entry name" value="ATP-BINDING CASSETTE, SUB-FAMILY H, MEMBER 1"/>
    <property type="match status" value="1"/>
</dbReference>
<protein>
    <recommendedName>
        <fullName evidence="3">ABC transporter domain-containing protein</fullName>
    </recommendedName>
</protein>
<gene>
    <name evidence="4" type="ORF">A2290_06725</name>
</gene>